<evidence type="ECO:0000256" key="15">
    <source>
        <dbReference type="ARBA" id="ARBA00047951"/>
    </source>
</evidence>
<evidence type="ECO:0000256" key="17">
    <source>
        <dbReference type="SAM" id="SignalP"/>
    </source>
</evidence>
<evidence type="ECO:0000256" key="5">
    <source>
        <dbReference type="ARBA" id="ARBA00022692"/>
    </source>
</evidence>
<keyword evidence="6 17" id="KW-0732">Signal</keyword>
<dbReference type="Gene3D" id="3.30.200.20">
    <property type="entry name" value="Phosphorylase Kinase, domain 1"/>
    <property type="match status" value="1"/>
</dbReference>
<dbReference type="Gene3D" id="1.10.510.10">
    <property type="entry name" value="Transferase(Phosphotransferase) domain 1"/>
    <property type="match status" value="1"/>
</dbReference>
<keyword evidence="20" id="KW-1185">Reference proteome</keyword>
<dbReference type="InterPro" id="IPR001087">
    <property type="entry name" value="GDSL"/>
</dbReference>
<evidence type="ECO:0000256" key="4">
    <source>
        <dbReference type="ARBA" id="ARBA00022679"/>
    </source>
</evidence>
<proteinExistence type="predicted"/>
<evidence type="ECO:0000256" key="7">
    <source>
        <dbReference type="ARBA" id="ARBA00022741"/>
    </source>
</evidence>
<organism evidence="19 20">
    <name type="scientific">Acer saccharum</name>
    <name type="common">Sugar maple</name>
    <dbReference type="NCBI Taxonomy" id="4024"/>
    <lineage>
        <taxon>Eukaryota</taxon>
        <taxon>Viridiplantae</taxon>
        <taxon>Streptophyta</taxon>
        <taxon>Embryophyta</taxon>
        <taxon>Tracheophyta</taxon>
        <taxon>Spermatophyta</taxon>
        <taxon>Magnoliopsida</taxon>
        <taxon>eudicotyledons</taxon>
        <taxon>Gunneridae</taxon>
        <taxon>Pentapetalae</taxon>
        <taxon>rosids</taxon>
        <taxon>malvids</taxon>
        <taxon>Sapindales</taxon>
        <taxon>Sapindaceae</taxon>
        <taxon>Hippocastanoideae</taxon>
        <taxon>Acereae</taxon>
        <taxon>Acer</taxon>
    </lineage>
</organism>
<dbReference type="Pfam" id="PF13947">
    <property type="entry name" value="GUB_WAK_bind"/>
    <property type="match status" value="1"/>
</dbReference>
<accession>A0AA39SGS0</accession>
<feature type="chain" id="PRO_5041433182" description="Protein kinase domain-containing protein" evidence="17">
    <location>
        <begin position="22"/>
        <end position="979"/>
    </location>
</feature>
<dbReference type="InterPro" id="IPR013695">
    <property type="entry name" value="WAK"/>
</dbReference>
<evidence type="ECO:0000256" key="13">
    <source>
        <dbReference type="ARBA" id="ARBA00023180"/>
    </source>
</evidence>
<dbReference type="GO" id="GO:0007166">
    <property type="term" value="P:cell surface receptor signaling pathway"/>
    <property type="evidence" value="ECO:0007669"/>
    <property type="project" value="InterPro"/>
</dbReference>
<dbReference type="InterPro" id="IPR000719">
    <property type="entry name" value="Prot_kinase_dom"/>
</dbReference>
<dbReference type="EMBL" id="JAUESC010000381">
    <property type="protein sequence ID" value="KAK0589245.1"/>
    <property type="molecule type" value="Genomic_DNA"/>
</dbReference>
<dbReference type="SUPFAM" id="SSF56112">
    <property type="entry name" value="Protein kinase-like (PK-like)"/>
    <property type="match status" value="1"/>
</dbReference>
<dbReference type="FunFam" id="3.30.200.20:FF:000043">
    <property type="entry name" value="Wall-associated receptor kinase 2"/>
    <property type="match status" value="1"/>
</dbReference>
<reference evidence="19" key="2">
    <citation type="submission" date="2023-06" db="EMBL/GenBank/DDBJ databases">
        <authorList>
            <person name="Swenson N.G."/>
            <person name="Wegrzyn J.L."/>
            <person name="Mcevoy S.L."/>
        </authorList>
    </citation>
    <scope>NUCLEOTIDE SEQUENCE</scope>
    <source>
        <strain evidence="19">NS2018</strain>
        <tissue evidence="19">Leaf</tissue>
    </source>
</reference>
<keyword evidence="10 16" id="KW-1133">Transmembrane helix</keyword>
<keyword evidence="11 16" id="KW-0472">Membrane</keyword>
<dbReference type="InterPro" id="IPR011009">
    <property type="entry name" value="Kinase-like_dom_sf"/>
</dbReference>
<dbReference type="PROSITE" id="PS00108">
    <property type="entry name" value="PROTEIN_KINASE_ST"/>
    <property type="match status" value="1"/>
</dbReference>
<dbReference type="GO" id="GO:0030247">
    <property type="term" value="F:polysaccharide binding"/>
    <property type="evidence" value="ECO:0007669"/>
    <property type="project" value="InterPro"/>
</dbReference>
<feature type="signal peptide" evidence="17">
    <location>
        <begin position="1"/>
        <end position="21"/>
    </location>
</feature>
<dbReference type="InterPro" id="IPR008271">
    <property type="entry name" value="Ser/Thr_kinase_AS"/>
</dbReference>
<feature type="transmembrane region" description="Helical" evidence="16">
    <location>
        <begin position="319"/>
        <end position="344"/>
    </location>
</feature>
<evidence type="ECO:0000256" key="1">
    <source>
        <dbReference type="ARBA" id="ARBA00004479"/>
    </source>
</evidence>
<evidence type="ECO:0000256" key="3">
    <source>
        <dbReference type="ARBA" id="ARBA00022553"/>
    </source>
</evidence>
<reference evidence="19" key="1">
    <citation type="journal article" date="2022" name="Plant J.">
        <title>Strategies of tolerance reflected in two North American maple genomes.</title>
        <authorList>
            <person name="McEvoy S.L."/>
            <person name="Sezen U.U."/>
            <person name="Trouern-Trend A."/>
            <person name="McMahon S.M."/>
            <person name="Schaberg P.G."/>
            <person name="Yang J."/>
            <person name="Wegrzyn J.L."/>
            <person name="Swenson N.G."/>
        </authorList>
    </citation>
    <scope>NUCLEOTIDE SEQUENCE</scope>
    <source>
        <strain evidence="19">NS2018</strain>
    </source>
</reference>
<dbReference type="AlphaFoldDB" id="A0AA39SGS0"/>
<dbReference type="InterPro" id="IPR025287">
    <property type="entry name" value="WAK_GUB"/>
</dbReference>
<keyword evidence="7" id="KW-0547">Nucleotide-binding</keyword>
<comment type="subcellular location">
    <subcellularLocation>
        <location evidence="1">Membrane</location>
        <topology evidence="1">Single-pass type I membrane protein</topology>
    </subcellularLocation>
</comment>
<keyword evidence="13" id="KW-0325">Glycoprotein</keyword>
<dbReference type="PROSITE" id="PS50011">
    <property type="entry name" value="PROTEIN_KINASE_DOM"/>
    <property type="match status" value="1"/>
</dbReference>
<evidence type="ECO:0000256" key="16">
    <source>
        <dbReference type="SAM" id="Phobius"/>
    </source>
</evidence>
<gene>
    <name evidence="19" type="ORF">LWI29_011542</name>
</gene>
<dbReference type="InterPro" id="IPR045274">
    <property type="entry name" value="WAK-like"/>
</dbReference>
<comment type="caution">
    <text evidence="19">The sequence shown here is derived from an EMBL/GenBank/DDBJ whole genome shotgun (WGS) entry which is preliminary data.</text>
</comment>
<evidence type="ECO:0000256" key="10">
    <source>
        <dbReference type="ARBA" id="ARBA00022989"/>
    </source>
</evidence>
<evidence type="ECO:0000313" key="20">
    <source>
        <dbReference type="Proteomes" id="UP001168877"/>
    </source>
</evidence>
<keyword evidence="8" id="KW-0418">Kinase</keyword>
<evidence type="ECO:0000259" key="18">
    <source>
        <dbReference type="PROSITE" id="PS50011"/>
    </source>
</evidence>
<comment type="catalytic activity">
    <reaction evidence="15">
        <text>L-threonyl-[protein] + ATP = O-phospho-L-threonyl-[protein] + ADP + H(+)</text>
        <dbReference type="Rhea" id="RHEA:46608"/>
        <dbReference type="Rhea" id="RHEA-COMP:11060"/>
        <dbReference type="Rhea" id="RHEA-COMP:11605"/>
        <dbReference type="ChEBI" id="CHEBI:15378"/>
        <dbReference type="ChEBI" id="CHEBI:30013"/>
        <dbReference type="ChEBI" id="CHEBI:30616"/>
        <dbReference type="ChEBI" id="CHEBI:61977"/>
        <dbReference type="ChEBI" id="CHEBI:456216"/>
    </reaction>
</comment>
<dbReference type="Pfam" id="PF08488">
    <property type="entry name" value="WAK"/>
    <property type="match status" value="1"/>
</dbReference>
<evidence type="ECO:0000256" key="14">
    <source>
        <dbReference type="ARBA" id="ARBA00047558"/>
    </source>
</evidence>
<keyword evidence="9" id="KW-0067">ATP-binding</keyword>
<keyword evidence="4" id="KW-0808">Transferase</keyword>
<keyword evidence="3" id="KW-0597">Phosphoprotein</keyword>
<dbReference type="CDD" id="cd14066">
    <property type="entry name" value="STKc_IRAK"/>
    <property type="match status" value="1"/>
</dbReference>
<protein>
    <recommendedName>
        <fullName evidence="18">Protein kinase domain-containing protein</fullName>
    </recommendedName>
</protein>
<evidence type="ECO:0000256" key="8">
    <source>
        <dbReference type="ARBA" id="ARBA00022777"/>
    </source>
</evidence>
<feature type="domain" description="Protein kinase" evidence="18">
    <location>
        <begin position="394"/>
        <end position="667"/>
    </location>
</feature>
<evidence type="ECO:0000313" key="19">
    <source>
        <dbReference type="EMBL" id="KAK0589245.1"/>
    </source>
</evidence>
<dbReference type="GO" id="GO:0004674">
    <property type="term" value="F:protein serine/threonine kinase activity"/>
    <property type="evidence" value="ECO:0007669"/>
    <property type="project" value="UniProtKB-KW"/>
</dbReference>
<evidence type="ECO:0000256" key="2">
    <source>
        <dbReference type="ARBA" id="ARBA00022527"/>
    </source>
</evidence>
<keyword evidence="2" id="KW-0723">Serine/threonine-protein kinase</keyword>
<dbReference type="Pfam" id="PF00069">
    <property type="entry name" value="Pkinase"/>
    <property type="match status" value="1"/>
</dbReference>
<dbReference type="PANTHER" id="PTHR27005:SF515">
    <property type="entry name" value="WALL-ASSOCIATED RECEPTOR KINASE-LIKE 10-RELATED"/>
    <property type="match status" value="1"/>
</dbReference>
<keyword evidence="12" id="KW-1015">Disulfide bond</keyword>
<dbReference type="Proteomes" id="UP001168877">
    <property type="component" value="Unassembled WGS sequence"/>
</dbReference>
<dbReference type="FunFam" id="1.10.510.10:FF:000084">
    <property type="entry name" value="Wall-associated receptor kinase 2"/>
    <property type="match status" value="1"/>
</dbReference>
<evidence type="ECO:0000256" key="12">
    <source>
        <dbReference type="ARBA" id="ARBA00023157"/>
    </source>
</evidence>
<evidence type="ECO:0000256" key="9">
    <source>
        <dbReference type="ARBA" id="ARBA00022840"/>
    </source>
</evidence>
<dbReference type="Pfam" id="PF00657">
    <property type="entry name" value="Lipase_GDSL"/>
    <property type="match status" value="1"/>
</dbReference>
<sequence length="979" mass="109237">MIPPLLFQLMILLSWPINALAESPAIAKPYCPTSCGNGTVSIPFPFGIGAGCYLDDWYEVTCNSSRPFLKSIDLEVLSISLEASTILVNHTVLDNCTAGVRKATVNLESSPFFLSDANRFTGVGCNTFAYLSSNNSIISGCMSFCEKSNISLETSTVKLRDSGCNGILCCQTRIPSSLKLQKLNVSLSTITFKGEMQGQNKCQSAFLVDQEWLGNNIDSPEKAQGLKHVPVVLDWGIHGSSFDSTERNSSKSYTKTSDCSRVFANISTSTNTSTSTRVHQCSCRWGYEGNPYLLQGCQVTNCRNGSFGCDPHIKSKITMVMIGIGIGFGGLFLLIGAWWLYIIVKRRKNIKLKEVNFKRNGGLLLQQQLTSSDGSVDRSKLFTSKELDKATDHFHTDRILGQGGQGTVYKGMLTDGKIVAVKKSKAVDEWKIEEFINEVAILSQINHRNVVKLLGCCLETEVPLLVYEFIPNGTLLHYLHNQAEEFPLTWDMRLRIATEVAGALCYLHSAASFPIYHRDIKSANILLDEKYRAKVADFGTSRSIAIDQTHVTTKVQGTFGYLDPEYFQSSQFTDKSDVYSFGVVLVELLTGQKAISSTRSQDNKSLATHFIVSMVENNLFDILDPEVIKVSKKEEIMTVANLAKRCLNLNGKKRPTMKEVAMVLEGIQASQKESNVQQNYEEVEYVRTELIEPWDVVSTSTSSAFEIVSKSELYGYGARKIALLGIGPLGCTPGNVALHGTNGSLCVDFINDAVELFNSKLISLVDELNKDLHDAKFIYVNIYGIALIPTKAYRLVNSPPCCEVGANINTTFQCVRDGKSCKLFRVLHLFWDATHPSETANVVAGGRSYHALFPSDTYPIDIHHLGGRFGLWADCWWEEVVRHLFVCVGLYRLREWVDRWRGQVLQLMIELVNRVGLLHQVELQREWSVGQLWQVAGDSRGQVWRVKSVWRQQLELRMKAVPSTWKIHAEPRPNGSEHE</sequence>
<comment type="catalytic activity">
    <reaction evidence="14">
        <text>L-seryl-[protein] + ATP = O-phospho-L-seryl-[protein] + ADP + H(+)</text>
        <dbReference type="Rhea" id="RHEA:17989"/>
        <dbReference type="Rhea" id="RHEA-COMP:9863"/>
        <dbReference type="Rhea" id="RHEA-COMP:11604"/>
        <dbReference type="ChEBI" id="CHEBI:15378"/>
        <dbReference type="ChEBI" id="CHEBI:29999"/>
        <dbReference type="ChEBI" id="CHEBI:30616"/>
        <dbReference type="ChEBI" id="CHEBI:83421"/>
        <dbReference type="ChEBI" id="CHEBI:456216"/>
    </reaction>
</comment>
<dbReference type="GO" id="GO:0005524">
    <property type="term" value="F:ATP binding"/>
    <property type="evidence" value="ECO:0007669"/>
    <property type="project" value="UniProtKB-KW"/>
</dbReference>
<keyword evidence="5 16" id="KW-0812">Transmembrane</keyword>
<dbReference type="SMART" id="SM00220">
    <property type="entry name" value="S_TKc"/>
    <property type="match status" value="1"/>
</dbReference>
<dbReference type="PANTHER" id="PTHR27005">
    <property type="entry name" value="WALL-ASSOCIATED RECEPTOR KINASE-LIKE 21"/>
    <property type="match status" value="1"/>
</dbReference>
<evidence type="ECO:0000256" key="11">
    <source>
        <dbReference type="ARBA" id="ARBA00023136"/>
    </source>
</evidence>
<name>A0AA39SGS0_ACESA</name>
<dbReference type="GO" id="GO:0005886">
    <property type="term" value="C:plasma membrane"/>
    <property type="evidence" value="ECO:0007669"/>
    <property type="project" value="TreeGrafter"/>
</dbReference>
<evidence type="ECO:0000256" key="6">
    <source>
        <dbReference type="ARBA" id="ARBA00022729"/>
    </source>
</evidence>
<dbReference type="GO" id="GO:0016788">
    <property type="term" value="F:hydrolase activity, acting on ester bonds"/>
    <property type="evidence" value="ECO:0007669"/>
    <property type="project" value="InterPro"/>
</dbReference>